<protein>
    <submittedName>
        <fullName evidence="1">Uncharacterized protein</fullName>
    </submittedName>
</protein>
<name>A0ACB8D543_DERSI</name>
<dbReference type="EMBL" id="CM023472">
    <property type="protein sequence ID" value="KAH7959682.1"/>
    <property type="molecule type" value="Genomic_DNA"/>
</dbReference>
<evidence type="ECO:0000313" key="2">
    <source>
        <dbReference type="Proteomes" id="UP000821865"/>
    </source>
</evidence>
<keyword evidence="2" id="KW-1185">Reference proteome</keyword>
<accession>A0ACB8D543</accession>
<gene>
    <name evidence="1" type="ORF">HPB49_013039</name>
</gene>
<comment type="caution">
    <text evidence="1">The sequence shown here is derived from an EMBL/GenBank/DDBJ whole genome shotgun (WGS) entry which is preliminary data.</text>
</comment>
<dbReference type="Proteomes" id="UP000821865">
    <property type="component" value="Chromosome 3"/>
</dbReference>
<sequence>MPVTALVYGTSSGKNVCWGLAVEVASPDFTLLPGVPLSACRTKELTAWMTSLRLDLNNLTSSDKLDPVDMVLRLSLDFGIPVLLVFSFHDVSLVNNKRLLNLGLNQADYTWFKYRRKVLKKSKKKLGEYYVKMLQKYGVHSSRLRRLSSKINKYETEQMWAGPIAKYTKNMYRGNDTIAYRKDVPVFLAKALESKKVGSRGIMCYIAWNLFRQLVKYTDPDKLVKKKNPEDVCYSHASRLMGYAITSPFVHSVVSKKTLMEANEMASNIRKAFHAAFQSSRWMTGSVRETALLKITNMRHHIGAVGALLDGAYVEKYYASFPDLPTDQFFKAWREAAAAAIHQASADTTMVLHAESSANGYYLAKYNTMVLPEALLLPKIFFTEGPSAFNYGSFGTVLRSRQGVLNDTVDSENIADLGGTPMAYSAFTSLSPSKRDTTLPDIALSANQLFFIGHCTPWCETQTTASPPWLSGKFRYPPGRSRCIVPLMNMPEFSDAFHCKQGSYMNPPNKCGFWT</sequence>
<reference evidence="1" key="1">
    <citation type="submission" date="2020-05" db="EMBL/GenBank/DDBJ databases">
        <title>Large-scale comparative analyses of tick genomes elucidate their genetic diversity and vector capacities.</title>
        <authorList>
            <person name="Jia N."/>
            <person name="Wang J."/>
            <person name="Shi W."/>
            <person name="Du L."/>
            <person name="Sun Y."/>
            <person name="Zhan W."/>
            <person name="Jiang J."/>
            <person name="Wang Q."/>
            <person name="Zhang B."/>
            <person name="Ji P."/>
            <person name="Sakyi L.B."/>
            <person name="Cui X."/>
            <person name="Yuan T."/>
            <person name="Jiang B."/>
            <person name="Yang W."/>
            <person name="Lam T.T.-Y."/>
            <person name="Chang Q."/>
            <person name="Ding S."/>
            <person name="Wang X."/>
            <person name="Zhu J."/>
            <person name="Ruan X."/>
            <person name="Zhao L."/>
            <person name="Wei J."/>
            <person name="Que T."/>
            <person name="Du C."/>
            <person name="Cheng J."/>
            <person name="Dai P."/>
            <person name="Han X."/>
            <person name="Huang E."/>
            <person name="Gao Y."/>
            <person name="Liu J."/>
            <person name="Shao H."/>
            <person name="Ye R."/>
            <person name="Li L."/>
            <person name="Wei W."/>
            <person name="Wang X."/>
            <person name="Wang C."/>
            <person name="Yang T."/>
            <person name="Huo Q."/>
            <person name="Li W."/>
            <person name="Guo W."/>
            <person name="Chen H."/>
            <person name="Zhou L."/>
            <person name="Ni X."/>
            <person name="Tian J."/>
            <person name="Zhou Y."/>
            <person name="Sheng Y."/>
            <person name="Liu T."/>
            <person name="Pan Y."/>
            <person name="Xia L."/>
            <person name="Li J."/>
            <person name="Zhao F."/>
            <person name="Cao W."/>
        </authorList>
    </citation>
    <scope>NUCLEOTIDE SEQUENCE</scope>
    <source>
        <strain evidence="1">Dsil-2018</strain>
    </source>
</reference>
<proteinExistence type="predicted"/>
<evidence type="ECO:0000313" key="1">
    <source>
        <dbReference type="EMBL" id="KAH7959682.1"/>
    </source>
</evidence>
<organism evidence="1 2">
    <name type="scientific">Dermacentor silvarum</name>
    <name type="common">Tick</name>
    <dbReference type="NCBI Taxonomy" id="543639"/>
    <lineage>
        <taxon>Eukaryota</taxon>
        <taxon>Metazoa</taxon>
        <taxon>Ecdysozoa</taxon>
        <taxon>Arthropoda</taxon>
        <taxon>Chelicerata</taxon>
        <taxon>Arachnida</taxon>
        <taxon>Acari</taxon>
        <taxon>Parasitiformes</taxon>
        <taxon>Ixodida</taxon>
        <taxon>Ixodoidea</taxon>
        <taxon>Ixodidae</taxon>
        <taxon>Rhipicephalinae</taxon>
        <taxon>Dermacentor</taxon>
    </lineage>
</organism>